<dbReference type="EMBL" id="JBHFQA010000016">
    <property type="protein sequence ID" value="KAL2085085.1"/>
    <property type="molecule type" value="Genomic_DNA"/>
</dbReference>
<keyword evidence="1 3" id="KW-0853">WD repeat</keyword>
<evidence type="ECO:0000256" key="3">
    <source>
        <dbReference type="PROSITE-ProRule" id="PRU00221"/>
    </source>
</evidence>
<organism evidence="6 7">
    <name type="scientific">Coilia grayii</name>
    <name type="common">Gray's grenadier anchovy</name>
    <dbReference type="NCBI Taxonomy" id="363190"/>
    <lineage>
        <taxon>Eukaryota</taxon>
        <taxon>Metazoa</taxon>
        <taxon>Chordata</taxon>
        <taxon>Craniata</taxon>
        <taxon>Vertebrata</taxon>
        <taxon>Euteleostomi</taxon>
        <taxon>Actinopterygii</taxon>
        <taxon>Neopterygii</taxon>
        <taxon>Teleostei</taxon>
        <taxon>Clupei</taxon>
        <taxon>Clupeiformes</taxon>
        <taxon>Clupeoidei</taxon>
        <taxon>Engraulidae</taxon>
        <taxon>Coilinae</taxon>
        <taxon>Coilia</taxon>
    </lineage>
</organism>
<dbReference type="PROSITE" id="PS00678">
    <property type="entry name" value="WD_REPEATS_1"/>
    <property type="match status" value="2"/>
</dbReference>
<feature type="repeat" description="WD" evidence="3">
    <location>
        <begin position="135"/>
        <end position="177"/>
    </location>
</feature>
<dbReference type="PANTHER" id="PTHR44666">
    <property type="entry name" value="WD REPEAT-CONTAINING PROTEIN 53"/>
    <property type="match status" value="1"/>
</dbReference>
<dbReference type="InterPro" id="IPR024977">
    <property type="entry name" value="Apc4-like_WD40_dom"/>
</dbReference>
<evidence type="ECO:0000256" key="4">
    <source>
        <dbReference type="SAM" id="MobiDB-lite"/>
    </source>
</evidence>
<dbReference type="PANTHER" id="PTHR44666:SF1">
    <property type="entry name" value="WD REPEAT-CONTAINING PROTEIN 53"/>
    <property type="match status" value="1"/>
</dbReference>
<feature type="repeat" description="WD" evidence="3">
    <location>
        <begin position="261"/>
        <end position="276"/>
    </location>
</feature>
<evidence type="ECO:0000313" key="6">
    <source>
        <dbReference type="EMBL" id="KAL2085085.1"/>
    </source>
</evidence>
<comment type="caution">
    <text evidence="6">The sequence shown here is derived from an EMBL/GenBank/DDBJ whole genome shotgun (WGS) entry which is preliminary data.</text>
</comment>
<evidence type="ECO:0000256" key="2">
    <source>
        <dbReference type="ARBA" id="ARBA00022737"/>
    </source>
</evidence>
<sequence length="388" mass="40548">MATAWSGGHSAPVLCVQAAGGGEGLLASGAERGEVAVWSQDGTPIARLRLPGDEDVTCTAFCPAAPGLLYTSHGEVVSVLDPRSLKEPVESLSGVGEDEINTLSFNDTGTMMATGDDSGAVRIVEIQSGKVVRTLRRHTNICSSVAFRPQRPQSLVSAGLDMQVLLWNLQKTRPVWAVGLQEEAGPVESEGRSQLFNPALAHCVGVSACGDVMACAAEDGQLHLMRVGAGSRLVHRGAIKAHSQGASQAHFLPFLSHPYWLVSGGNDGVVALWDLSAQGLPPQDESGHGSRRRTRGKGKARARHPQPTAPPAGAEGEVRDSGAREAVCEGSCEGVCEPSEPAVKTGPALRFTHTQKLNWVCPALLQGRPSILVADGSASVCVYALPAL</sequence>
<dbReference type="AlphaFoldDB" id="A0ABD1JD23"/>
<dbReference type="Proteomes" id="UP001591681">
    <property type="component" value="Unassembled WGS sequence"/>
</dbReference>
<dbReference type="Pfam" id="PF00400">
    <property type="entry name" value="WD40"/>
    <property type="match status" value="1"/>
</dbReference>
<dbReference type="InterPro" id="IPR001680">
    <property type="entry name" value="WD40_rpt"/>
</dbReference>
<proteinExistence type="predicted"/>
<feature type="domain" description="Anaphase-promoting complex subunit 4-like WD40" evidence="5">
    <location>
        <begin position="97"/>
        <end position="141"/>
    </location>
</feature>
<feature type="region of interest" description="Disordered" evidence="4">
    <location>
        <begin position="279"/>
        <end position="319"/>
    </location>
</feature>
<dbReference type="InterPro" id="IPR015943">
    <property type="entry name" value="WD40/YVTN_repeat-like_dom_sf"/>
</dbReference>
<keyword evidence="2" id="KW-0677">Repeat</keyword>
<feature type="compositionally biased region" description="Basic residues" evidence="4">
    <location>
        <begin position="289"/>
        <end position="304"/>
    </location>
</feature>
<evidence type="ECO:0000313" key="7">
    <source>
        <dbReference type="Proteomes" id="UP001591681"/>
    </source>
</evidence>
<protein>
    <recommendedName>
        <fullName evidence="5">Anaphase-promoting complex subunit 4-like WD40 domain-containing protein</fullName>
    </recommendedName>
</protein>
<dbReference type="InterPro" id="IPR036322">
    <property type="entry name" value="WD40_repeat_dom_sf"/>
</dbReference>
<accession>A0ABD1JD23</accession>
<gene>
    <name evidence="6" type="ORF">ACEWY4_018405</name>
</gene>
<dbReference type="InterPro" id="IPR042453">
    <property type="entry name" value="WDR53"/>
</dbReference>
<name>A0ABD1JD23_9TELE</name>
<reference evidence="6 7" key="1">
    <citation type="submission" date="2024-09" db="EMBL/GenBank/DDBJ databases">
        <title>A chromosome-level genome assembly of Gray's grenadier anchovy, Coilia grayii.</title>
        <authorList>
            <person name="Fu Z."/>
        </authorList>
    </citation>
    <scope>NUCLEOTIDE SEQUENCE [LARGE SCALE GENOMIC DNA]</scope>
    <source>
        <strain evidence="6">G4</strain>
        <tissue evidence="6">Muscle</tissue>
    </source>
</reference>
<dbReference type="InterPro" id="IPR019775">
    <property type="entry name" value="WD40_repeat_CS"/>
</dbReference>
<dbReference type="Pfam" id="PF12894">
    <property type="entry name" value="ANAPC4_WD40"/>
    <property type="match status" value="1"/>
</dbReference>
<evidence type="ECO:0000259" key="5">
    <source>
        <dbReference type="Pfam" id="PF12894"/>
    </source>
</evidence>
<dbReference type="SUPFAM" id="SSF50978">
    <property type="entry name" value="WD40 repeat-like"/>
    <property type="match status" value="1"/>
</dbReference>
<dbReference type="Gene3D" id="2.130.10.10">
    <property type="entry name" value="YVTN repeat-like/Quinoprotein amine dehydrogenase"/>
    <property type="match status" value="2"/>
</dbReference>
<evidence type="ECO:0000256" key="1">
    <source>
        <dbReference type="ARBA" id="ARBA00022574"/>
    </source>
</evidence>
<dbReference type="SMART" id="SM00320">
    <property type="entry name" value="WD40"/>
    <property type="match status" value="5"/>
</dbReference>
<dbReference type="PROSITE" id="PS50082">
    <property type="entry name" value="WD_REPEATS_2"/>
    <property type="match status" value="2"/>
</dbReference>
<keyword evidence="7" id="KW-1185">Reference proteome</keyword>